<evidence type="ECO:0000313" key="5">
    <source>
        <dbReference type="EMBL" id="GLB84696.1"/>
    </source>
</evidence>
<evidence type="ECO:0000313" key="7">
    <source>
        <dbReference type="Proteomes" id="UP001064782"/>
    </source>
</evidence>
<organism evidence="6 7">
    <name type="scientific">Mycobacterium kiyosense</name>
    <dbReference type="NCBI Taxonomy" id="2871094"/>
    <lineage>
        <taxon>Bacteria</taxon>
        <taxon>Bacillati</taxon>
        <taxon>Actinomycetota</taxon>
        <taxon>Actinomycetes</taxon>
        <taxon>Mycobacteriales</taxon>
        <taxon>Mycobacteriaceae</taxon>
        <taxon>Mycobacterium</taxon>
    </lineage>
</organism>
<dbReference type="Proteomes" id="UP001064782">
    <property type="component" value="Unassembled WGS sequence"/>
</dbReference>
<dbReference type="InterPro" id="IPR000030">
    <property type="entry name" value="PPE_dom"/>
</dbReference>
<dbReference type="RefSeq" id="WP_238305330.1">
    <property type="nucleotide sequence ID" value="NZ_BRXE01000058.1"/>
</dbReference>
<dbReference type="Gene3D" id="1.20.1260.20">
    <property type="entry name" value="PPE superfamily"/>
    <property type="match status" value="1"/>
</dbReference>
<protein>
    <submittedName>
        <fullName evidence="6">PPE family protein</fullName>
    </submittedName>
</protein>
<comment type="similarity">
    <text evidence="1">Belongs to the mycobacterial PPE family.</text>
</comment>
<evidence type="ECO:0000256" key="1">
    <source>
        <dbReference type="ARBA" id="ARBA00010652"/>
    </source>
</evidence>
<evidence type="ECO:0000256" key="2">
    <source>
        <dbReference type="SAM" id="MobiDB-lite"/>
    </source>
</evidence>
<dbReference type="Pfam" id="PF00823">
    <property type="entry name" value="PPE"/>
    <property type="match status" value="1"/>
</dbReference>
<feature type="region of interest" description="Disordered" evidence="2">
    <location>
        <begin position="476"/>
        <end position="515"/>
    </location>
</feature>
<accession>A0A9P3QBQ5</accession>
<gene>
    <name evidence="6" type="ORF">Mkiyose1413_47080</name>
    <name evidence="5" type="ORF">SRL2020028_39520</name>
</gene>
<dbReference type="Pfam" id="PF18878">
    <property type="entry name" value="PPE-PPW"/>
    <property type="match status" value="1"/>
</dbReference>
<evidence type="ECO:0000259" key="3">
    <source>
        <dbReference type="Pfam" id="PF00823"/>
    </source>
</evidence>
<dbReference type="GO" id="GO:0052572">
    <property type="term" value="P:response to host immune response"/>
    <property type="evidence" value="ECO:0007669"/>
    <property type="project" value="TreeGrafter"/>
</dbReference>
<dbReference type="InterPro" id="IPR038332">
    <property type="entry name" value="PPE_sf"/>
</dbReference>
<proteinExistence type="inferred from homology"/>
<evidence type="ECO:0000259" key="4">
    <source>
        <dbReference type="Pfam" id="PF18878"/>
    </source>
</evidence>
<feature type="domain" description="PPE" evidence="3">
    <location>
        <begin position="9"/>
        <end position="171"/>
    </location>
</feature>
<dbReference type="InterPro" id="IPR043641">
    <property type="entry name" value="PPE-PPW_C"/>
</dbReference>
<reference evidence="6" key="1">
    <citation type="submission" date="2022-08" db="EMBL/GenBank/DDBJ databases">
        <title>Mycobacterium kiyosense sp. nov., scotochromogenic slow-glowing species isolated from respiratory specimens.</title>
        <authorList>
            <person name="Fukano H."/>
            <person name="Kazumi Y."/>
            <person name="Sakagami N."/>
            <person name="Ato M."/>
            <person name="Mitarai S."/>
            <person name="Hoshino Y."/>
        </authorList>
    </citation>
    <scope>NUCLEOTIDE SEQUENCE</scope>
    <source>
        <strain evidence="6">1413</strain>
        <strain evidence="5">SRL2020-028</strain>
    </source>
</reference>
<keyword evidence="7" id="KW-1185">Reference proteome</keyword>
<feature type="compositionally biased region" description="Low complexity" evidence="2">
    <location>
        <begin position="394"/>
        <end position="414"/>
    </location>
</feature>
<dbReference type="PANTHER" id="PTHR46766">
    <property type="entry name" value="GLUTAMINE-RICH PROTEIN 2"/>
    <property type="match status" value="1"/>
</dbReference>
<dbReference type="SUPFAM" id="SSF140459">
    <property type="entry name" value="PE/PPE dimer-like"/>
    <property type="match status" value="1"/>
</dbReference>
<dbReference type="Proteomes" id="UP001165663">
    <property type="component" value="Unassembled WGS sequence"/>
</dbReference>
<dbReference type="EMBL" id="BRXE01000058">
    <property type="protein sequence ID" value="GLB84696.1"/>
    <property type="molecule type" value="Genomic_DNA"/>
</dbReference>
<name>A0A9P3QBQ5_9MYCO</name>
<dbReference type="GeneID" id="83631895"/>
<dbReference type="AlphaFoldDB" id="A0A9P3QBQ5"/>
<dbReference type="PANTHER" id="PTHR46766:SF1">
    <property type="entry name" value="GLUTAMINE-RICH PROTEIN 2"/>
    <property type="match status" value="1"/>
</dbReference>
<comment type="caution">
    <text evidence="6">The sequence shown here is derived from an EMBL/GenBank/DDBJ whole genome shotgun (WGS) entry which is preliminary data.</text>
</comment>
<feature type="domain" description="PPE-PPW subfamily C-terminal" evidence="4">
    <location>
        <begin position="447"/>
        <end position="494"/>
    </location>
</feature>
<dbReference type="EMBL" id="BRZI01000055">
    <property type="protein sequence ID" value="GLD32825.1"/>
    <property type="molecule type" value="Genomic_DNA"/>
</dbReference>
<evidence type="ECO:0000313" key="6">
    <source>
        <dbReference type="EMBL" id="GLD32825.1"/>
    </source>
</evidence>
<feature type="compositionally biased region" description="Basic and acidic residues" evidence="2">
    <location>
        <begin position="496"/>
        <end position="515"/>
    </location>
</feature>
<feature type="region of interest" description="Disordered" evidence="2">
    <location>
        <begin position="391"/>
        <end position="428"/>
    </location>
</feature>
<sequence length="515" mass="52331">MTSPLGPIWVASPPEVHSALLSSGPGPASLTAAAGAWSALSAEYASAAAELDGLVGAVGAGAWQGPSAERYVAAHQPYSAWLRQSSADAAGVAAQHDVAATAYTAALGAMPTLAELATNHLVHGMLVATNFFGINTIPITLNEADYLRMWLQAATTMALYQATAGAALASAPRSTAAPTVLSPGAQATDLSQTGAAAAAADSNPLNSIIDAIVAALEAYVKALPYGDELWYFLTHPVEQISQMIVDFIQNPYAALVTWGPLLFWLGYQAFFQPVGWGTWGTVLSAPLWAPPLFAVGLASLAFLGLINFDTVPDLPADAEVSVPQPQPRTFSLAALGAPAPGPAGAPVSATGAGAPAGSAPAPAVPAATGLAYAVAGPDDWGPGLGPTVGGRTGAKAPAATVPASGAAAASSAAARARRRRRAPLHDHSDEFVNADLDVDPIWEDGAQASERGAGTFGFAGTIPRETLSRAAGLTALAGDEFGGGPRMPMTPSTWEQGREERGPESQRDDLPRNGR</sequence>